<evidence type="ECO:0000313" key="2">
    <source>
        <dbReference type="EMBL" id="MDG5899970.1"/>
    </source>
</evidence>
<dbReference type="CDD" id="cd01948">
    <property type="entry name" value="EAL"/>
    <property type="match status" value="1"/>
</dbReference>
<dbReference type="InterPro" id="IPR035919">
    <property type="entry name" value="EAL_sf"/>
</dbReference>
<dbReference type="InterPro" id="IPR001633">
    <property type="entry name" value="EAL_dom"/>
</dbReference>
<dbReference type="SMART" id="SM00052">
    <property type="entry name" value="EAL"/>
    <property type="match status" value="1"/>
</dbReference>
<accession>A0AAW6QX72</accession>
<reference evidence="2" key="2">
    <citation type="submission" date="2019-04" db="EMBL/GenBank/DDBJ databases">
        <authorList>
            <person name="Zou H."/>
        </authorList>
    </citation>
    <scope>NUCLEOTIDE SEQUENCE</scope>
    <source>
        <strain evidence="2">2015oxa</strain>
    </source>
</reference>
<dbReference type="InterPro" id="IPR050706">
    <property type="entry name" value="Cyclic-di-GMP_PDE-like"/>
</dbReference>
<dbReference type="Gene3D" id="3.20.20.450">
    <property type="entry name" value="EAL domain"/>
    <property type="match status" value="1"/>
</dbReference>
<dbReference type="RefSeq" id="WP_279255033.1">
    <property type="nucleotide sequence ID" value="NZ_SUNE01000004.1"/>
</dbReference>
<dbReference type="PANTHER" id="PTHR33121">
    <property type="entry name" value="CYCLIC DI-GMP PHOSPHODIESTERASE PDEF"/>
    <property type="match status" value="1"/>
</dbReference>
<feature type="domain" description="EAL" evidence="1">
    <location>
        <begin position="1"/>
        <end position="235"/>
    </location>
</feature>
<gene>
    <name evidence="2" type="ORF">E2650_08710</name>
</gene>
<proteinExistence type="predicted"/>
<organism evidence="2">
    <name type="scientific">Shewanella xiamenensis</name>
    <dbReference type="NCBI Taxonomy" id="332186"/>
    <lineage>
        <taxon>Bacteria</taxon>
        <taxon>Pseudomonadati</taxon>
        <taxon>Pseudomonadota</taxon>
        <taxon>Gammaproteobacteria</taxon>
        <taxon>Alteromonadales</taxon>
        <taxon>Shewanellaceae</taxon>
        <taxon>Shewanella</taxon>
    </lineage>
</organism>
<reference evidence="2" key="1">
    <citation type="journal article" date="2019" name="Int J Environ Res Public Health">
        <title>Characterization of Chromosome-Mediated BlaOXA-894 in Shewanella xiamenensis Isolated from Pig Wastewater.</title>
        <authorList>
            <person name="Zou H."/>
            <person name="Zhou Z."/>
            <person name="Xia H."/>
            <person name="Zhao Q."/>
            <person name="Li X."/>
        </authorList>
    </citation>
    <scope>NUCLEOTIDE SEQUENCE</scope>
    <source>
        <strain evidence="2">2015oxa</strain>
    </source>
</reference>
<dbReference type="PANTHER" id="PTHR33121:SF76">
    <property type="entry name" value="SIGNALING PROTEIN"/>
    <property type="match status" value="1"/>
</dbReference>
<dbReference type="SUPFAM" id="SSF141868">
    <property type="entry name" value="EAL domain-like"/>
    <property type="match status" value="1"/>
</dbReference>
<dbReference type="GO" id="GO:0071111">
    <property type="term" value="F:cyclic-guanylate-specific phosphodiesterase activity"/>
    <property type="evidence" value="ECO:0007669"/>
    <property type="project" value="InterPro"/>
</dbReference>
<protein>
    <submittedName>
        <fullName evidence="2">EAL domain-containing protein</fullName>
    </submittedName>
</protein>
<dbReference type="Proteomes" id="UP001152518">
    <property type="component" value="Unassembled WGS sequence"/>
</dbReference>
<evidence type="ECO:0000259" key="1">
    <source>
        <dbReference type="PROSITE" id="PS50883"/>
    </source>
</evidence>
<dbReference type="PROSITE" id="PS50883">
    <property type="entry name" value="EAL"/>
    <property type="match status" value="1"/>
</dbReference>
<dbReference type="EMBL" id="SUNE01000004">
    <property type="protein sequence ID" value="MDG5899970.1"/>
    <property type="molecule type" value="Genomic_DNA"/>
</dbReference>
<dbReference type="AlphaFoldDB" id="A0AAW6QX72"/>
<sequence>MLKLSGLSLSCEYQPFVCPHTKHIHGYEALARFYREQGQAIAPNLVFEQLHENSDALASIEFQAKAFQLEHAPAEQSLFVNVDPHAANGVHTQKLLDLFSSHPQVTVEIIENTCINDAELANQLFHQFKAANINVALDDIGAPHSMLSVDLMMNVDYLKFDRHWLNLVAEPHGIALLSALIEFGKRTGKQCILEGIETDAQLQLARELNVDLVQGFLFKPWFIRPEQSEKLICLEE</sequence>
<name>A0AAW6QX72_9GAMM</name>
<dbReference type="Pfam" id="PF00563">
    <property type="entry name" value="EAL"/>
    <property type="match status" value="1"/>
</dbReference>
<comment type="caution">
    <text evidence="2">The sequence shown here is derived from an EMBL/GenBank/DDBJ whole genome shotgun (WGS) entry which is preliminary data.</text>
</comment>